<evidence type="ECO:0000313" key="1">
    <source>
        <dbReference type="EMBL" id="SUP20821.1"/>
    </source>
</evidence>
<dbReference type="Proteomes" id="UP000254626">
    <property type="component" value="Unassembled WGS sequence"/>
</dbReference>
<dbReference type="AlphaFoldDB" id="A0AAX2LKD1"/>
<gene>
    <name evidence="1" type="ORF">NCTC11327_00513</name>
</gene>
<reference evidence="1 2" key="1">
    <citation type="submission" date="2018-06" db="EMBL/GenBank/DDBJ databases">
        <authorList>
            <consortium name="Pathogen Informatics"/>
            <person name="Doyle S."/>
        </authorList>
    </citation>
    <scope>NUCLEOTIDE SEQUENCE [LARGE SCALE GENOMIC DNA]</scope>
    <source>
        <strain evidence="1 2">NCTC11327</strain>
    </source>
</reference>
<organism evidence="1 2">
    <name type="scientific">Vibrio fluvialis</name>
    <dbReference type="NCBI Taxonomy" id="676"/>
    <lineage>
        <taxon>Bacteria</taxon>
        <taxon>Pseudomonadati</taxon>
        <taxon>Pseudomonadota</taxon>
        <taxon>Gammaproteobacteria</taxon>
        <taxon>Vibrionales</taxon>
        <taxon>Vibrionaceae</taxon>
        <taxon>Vibrio</taxon>
    </lineage>
</organism>
<comment type="caution">
    <text evidence="1">The sequence shown here is derived from an EMBL/GenBank/DDBJ whole genome shotgun (WGS) entry which is preliminary data.</text>
</comment>
<evidence type="ECO:0000313" key="2">
    <source>
        <dbReference type="Proteomes" id="UP000254626"/>
    </source>
</evidence>
<dbReference type="EMBL" id="UHIP01000001">
    <property type="protein sequence ID" value="SUP20821.1"/>
    <property type="molecule type" value="Genomic_DNA"/>
</dbReference>
<sequence length="45" mass="5263">MTNALIGCFIWKEMKKLAIVLTIILMYRTISYRGQQSALHHKIID</sequence>
<protein>
    <submittedName>
        <fullName evidence="1">Uncharacterized protein</fullName>
    </submittedName>
</protein>
<accession>A0AAX2LKD1</accession>
<name>A0AAX2LKD1_VIBFL</name>
<proteinExistence type="predicted"/>